<dbReference type="SUPFAM" id="SSF46955">
    <property type="entry name" value="Putative DNA-binding domain"/>
    <property type="match status" value="1"/>
</dbReference>
<dbReference type="EMBL" id="VSSQ01022155">
    <property type="protein sequence ID" value="MPM68253.1"/>
    <property type="molecule type" value="Genomic_DNA"/>
</dbReference>
<dbReference type="InterPro" id="IPR009061">
    <property type="entry name" value="DNA-bd_dom_put_sf"/>
</dbReference>
<evidence type="ECO:0000259" key="1">
    <source>
        <dbReference type="Pfam" id="PF12728"/>
    </source>
</evidence>
<dbReference type="Pfam" id="PF12728">
    <property type="entry name" value="HTH_17"/>
    <property type="match status" value="1"/>
</dbReference>
<dbReference type="AlphaFoldDB" id="A0A645BYQ9"/>
<comment type="caution">
    <text evidence="2">The sequence shown here is derived from an EMBL/GenBank/DDBJ whole genome shotgun (WGS) entry which is preliminary data.</text>
</comment>
<dbReference type="InterPro" id="IPR041657">
    <property type="entry name" value="HTH_17"/>
</dbReference>
<dbReference type="InterPro" id="IPR010093">
    <property type="entry name" value="SinI_DNA-bd"/>
</dbReference>
<gene>
    <name evidence="2" type="ORF">SDC9_115184</name>
</gene>
<dbReference type="GO" id="GO:0003677">
    <property type="term" value="F:DNA binding"/>
    <property type="evidence" value="ECO:0007669"/>
    <property type="project" value="InterPro"/>
</dbReference>
<sequence length="148" mass="16279">MQESFYTVEQIAQMLQMHPKTVQRYIREGKLRAVKVGKGWRVSGHDLSVFTENVPEQSGEVPTAVVSCVADVYLADQNNAIRLTNTLTAALNSKPASAGQTSMQTQYIPQEQKLRITLYGSARTTAAMLDAIAMLTEEESEQSSVLKG</sequence>
<dbReference type="NCBIfam" id="TIGR01764">
    <property type="entry name" value="excise"/>
    <property type="match status" value="1"/>
</dbReference>
<organism evidence="2">
    <name type="scientific">bioreactor metagenome</name>
    <dbReference type="NCBI Taxonomy" id="1076179"/>
    <lineage>
        <taxon>unclassified sequences</taxon>
        <taxon>metagenomes</taxon>
        <taxon>ecological metagenomes</taxon>
    </lineage>
</organism>
<accession>A0A645BYQ9</accession>
<protein>
    <recommendedName>
        <fullName evidence="1">Helix-turn-helix domain-containing protein</fullName>
    </recommendedName>
</protein>
<reference evidence="2" key="1">
    <citation type="submission" date="2019-08" db="EMBL/GenBank/DDBJ databases">
        <authorList>
            <person name="Kucharzyk K."/>
            <person name="Murdoch R.W."/>
            <person name="Higgins S."/>
            <person name="Loffler F."/>
        </authorList>
    </citation>
    <scope>NUCLEOTIDE SEQUENCE</scope>
</reference>
<feature type="domain" description="Helix-turn-helix" evidence="1">
    <location>
        <begin position="5"/>
        <end position="52"/>
    </location>
</feature>
<proteinExistence type="predicted"/>
<evidence type="ECO:0000313" key="2">
    <source>
        <dbReference type="EMBL" id="MPM68253.1"/>
    </source>
</evidence>
<name>A0A645BYQ9_9ZZZZ</name>
<dbReference type="Gene3D" id="1.10.1660.10">
    <property type="match status" value="1"/>
</dbReference>